<organism evidence="2 3">
    <name type="scientific">Mycolicibacterium holsaticum</name>
    <dbReference type="NCBI Taxonomy" id="152142"/>
    <lineage>
        <taxon>Bacteria</taxon>
        <taxon>Bacillati</taxon>
        <taxon>Actinomycetota</taxon>
        <taxon>Actinomycetes</taxon>
        <taxon>Mycobacteriales</taxon>
        <taxon>Mycobacteriaceae</taxon>
        <taxon>Mycolicibacterium</taxon>
    </lineage>
</organism>
<proteinExistence type="predicted"/>
<dbReference type="InterPro" id="IPR032710">
    <property type="entry name" value="NTF2-like_dom_sf"/>
</dbReference>
<dbReference type="Proteomes" id="UP000094243">
    <property type="component" value="Unassembled WGS sequence"/>
</dbReference>
<feature type="domain" description="SnoaL-like" evidence="1">
    <location>
        <begin position="20"/>
        <end position="116"/>
    </location>
</feature>
<evidence type="ECO:0000313" key="2">
    <source>
        <dbReference type="EMBL" id="ODQ88845.1"/>
    </source>
</evidence>
<evidence type="ECO:0000313" key="3">
    <source>
        <dbReference type="Proteomes" id="UP000094243"/>
    </source>
</evidence>
<evidence type="ECO:0000259" key="1">
    <source>
        <dbReference type="Pfam" id="PF12680"/>
    </source>
</evidence>
<dbReference type="EMBL" id="MIGZ01000114">
    <property type="protein sequence ID" value="ODQ88845.1"/>
    <property type="molecule type" value="Genomic_DNA"/>
</dbReference>
<comment type="caution">
    <text evidence="2">The sequence shown here is derived from an EMBL/GenBank/DDBJ whole genome shotgun (WGS) entry which is preliminary data.</text>
</comment>
<dbReference type="SUPFAM" id="SSF54427">
    <property type="entry name" value="NTF2-like"/>
    <property type="match status" value="1"/>
</dbReference>
<keyword evidence="3" id="KW-1185">Reference proteome</keyword>
<protein>
    <submittedName>
        <fullName evidence="2">DUF4440 domain-containing protein</fullName>
    </submittedName>
</protein>
<accession>A0A1E3RG30</accession>
<name>A0A1E3RG30_9MYCO</name>
<dbReference type="AlphaFoldDB" id="A0A1E3RG30"/>
<dbReference type="Gene3D" id="3.10.450.50">
    <property type="match status" value="1"/>
</dbReference>
<sequence>MQLLKGTPVTPGLDLNAISERYFAAWAARDVDAIAALHTADTRFCTHAGSDPVIGRADVKAAFAGIFEQFPQFSFEVYRVLYGADHWVLDWALISGDVRFDCLDVVNVSPDGLVARKDTFIDASQLQTALGKTA</sequence>
<dbReference type="Pfam" id="PF12680">
    <property type="entry name" value="SnoaL_2"/>
    <property type="match status" value="1"/>
</dbReference>
<gene>
    <name evidence="2" type="ORF">BHQ17_18125</name>
</gene>
<dbReference type="OrthoDB" id="8855132at2"/>
<dbReference type="InterPro" id="IPR037401">
    <property type="entry name" value="SnoaL-like"/>
</dbReference>
<reference evidence="3" key="1">
    <citation type="submission" date="2016-09" db="EMBL/GenBank/DDBJ databases">
        <authorList>
            <person name="Greninger A.L."/>
            <person name="Jerome K.R."/>
            <person name="Mcnair B."/>
            <person name="Wallis C."/>
            <person name="Fang F."/>
        </authorList>
    </citation>
    <scope>NUCLEOTIDE SEQUENCE [LARGE SCALE GENOMIC DNA]</scope>
    <source>
        <strain evidence="3">M7</strain>
    </source>
</reference>